<proteinExistence type="predicted"/>
<sequence length="355" mass="38350">MPPANGLPPPGDRHLGWGSMLSYRLGVDDLADMRFACSPLLETATSLWALRRADKYALHLPWVRRTRAALAEATDLDTALLDELTVRGSGWIPDFLTPRPDSPLPEVRDELRRVRETEPAKALLDVKTAYADRALPPRLSELASSPVRLRDAMADVLEAYWELAIAPHWPRMRAVLEADMVWRARLLAHEGAAAVLTSLDPTAVWQGGELTLFVHRDLELGAAVDGRGFWLVPTLFAQHTISPVGPDEPPTIAYPARGVGTLWEARPPRPPGALASLVGAPKAALLLALDGPASTTELARRLSVTPSAVSHHLSVLHRTGLVSRARAGRVVLYARTGVGDALASPEAVSPSPPLP</sequence>
<dbReference type="EMBL" id="BAAACA010000018">
    <property type="protein sequence ID" value="GAA0602733.1"/>
    <property type="molecule type" value="Genomic_DNA"/>
</dbReference>
<name>A0ABP3R6B2_9ACTN</name>
<dbReference type="InterPro" id="IPR036390">
    <property type="entry name" value="WH_DNA-bd_sf"/>
</dbReference>
<dbReference type="SMART" id="SM00418">
    <property type="entry name" value="HTH_ARSR"/>
    <property type="match status" value="1"/>
</dbReference>
<keyword evidence="7" id="KW-1185">Reference proteome</keyword>
<gene>
    <name evidence="6" type="ORF">GCM10010394_35430</name>
</gene>
<dbReference type="InterPro" id="IPR051011">
    <property type="entry name" value="Metal_resp_trans_reg"/>
</dbReference>
<dbReference type="PANTHER" id="PTHR43132:SF6">
    <property type="entry name" value="HTH-TYPE TRANSCRIPTIONAL REPRESSOR CZRA"/>
    <property type="match status" value="1"/>
</dbReference>
<feature type="domain" description="HTH crp-type" evidence="5">
    <location>
        <begin position="285"/>
        <end position="334"/>
    </location>
</feature>
<dbReference type="CDD" id="cd00090">
    <property type="entry name" value="HTH_ARSR"/>
    <property type="match status" value="1"/>
</dbReference>
<dbReference type="PANTHER" id="PTHR43132">
    <property type="entry name" value="ARSENICAL RESISTANCE OPERON REPRESSOR ARSR-RELATED"/>
    <property type="match status" value="1"/>
</dbReference>
<evidence type="ECO:0000256" key="3">
    <source>
        <dbReference type="ARBA" id="ARBA00023163"/>
    </source>
</evidence>
<dbReference type="InterPro" id="IPR036388">
    <property type="entry name" value="WH-like_DNA-bd_sf"/>
</dbReference>
<dbReference type="InterPro" id="IPR012318">
    <property type="entry name" value="HTH_CRP"/>
</dbReference>
<protein>
    <submittedName>
        <fullName evidence="6">DUF5937 family protein</fullName>
    </submittedName>
</protein>
<feature type="domain" description="HTH arsR-type" evidence="4">
    <location>
        <begin position="273"/>
        <end position="347"/>
    </location>
</feature>
<comment type="caution">
    <text evidence="6">The sequence shown here is derived from an EMBL/GenBank/DDBJ whole genome shotgun (WGS) entry which is preliminary data.</text>
</comment>
<keyword evidence="2" id="KW-0238">DNA-binding</keyword>
<evidence type="ECO:0000256" key="1">
    <source>
        <dbReference type="ARBA" id="ARBA00023015"/>
    </source>
</evidence>
<dbReference type="Gene3D" id="1.10.10.10">
    <property type="entry name" value="Winged helix-like DNA-binding domain superfamily/Winged helix DNA-binding domain"/>
    <property type="match status" value="1"/>
</dbReference>
<dbReference type="InterPro" id="IPR001845">
    <property type="entry name" value="HTH_ArsR_DNA-bd_dom"/>
</dbReference>
<evidence type="ECO:0000259" key="4">
    <source>
        <dbReference type="SMART" id="SM00418"/>
    </source>
</evidence>
<dbReference type="Pfam" id="PF01022">
    <property type="entry name" value="HTH_5"/>
    <property type="match status" value="1"/>
</dbReference>
<dbReference type="Proteomes" id="UP001500668">
    <property type="component" value="Unassembled WGS sequence"/>
</dbReference>
<dbReference type="Pfam" id="PF19361">
    <property type="entry name" value="DUF5937"/>
    <property type="match status" value="1"/>
</dbReference>
<organism evidence="6 7">
    <name type="scientific">Streptomyces crystallinus</name>
    <dbReference type="NCBI Taxonomy" id="68191"/>
    <lineage>
        <taxon>Bacteria</taxon>
        <taxon>Bacillati</taxon>
        <taxon>Actinomycetota</taxon>
        <taxon>Actinomycetes</taxon>
        <taxon>Kitasatosporales</taxon>
        <taxon>Streptomycetaceae</taxon>
        <taxon>Streptomyces</taxon>
    </lineage>
</organism>
<reference evidence="7" key="1">
    <citation type="journal article" date="2019" name="Int. J. Syst. Evol. Microbiol.">
        <title>The Global Catalogue of Microorganisms (GCM) 10K type strain sequencing project: providing services to taxonomists for standard genome sequencing and annotation.</title>
        <authorList>
            <consortium name="The Broad Institute Genomics Platform"/>
            <consortium name="The Broad Institute Genome Sequencing Center for Infectious Disease"/>
            <person name="Wu L."/>
            <person name="Ma J."/>
        </authorList>
    </citation>
    <scope>NUCLEOTIDE SEQUENCE [LARGE SCALE GENOMIC DNA]</scope>
    <source>
        <strain evidence="7">JCM 5067</strain>
    </source>
</reference>
<keyword evidence="1" id="KW-0805">Transcription regulation</keyword>
<accession>A0ABP3R6B2</accession>
<evidence type="ECO:0000313" key="7">
    <source>
        <dbReference type="Proteomes" id="UP001500668"/>
    </source>
</evidence>
<dbReference type="SUPFAM" id="SSF46785">
    <property type="entry name" value="Winged helix' DNA-binding domain"/>
    <property type="match status" value="1"/>
</dbReference>
<evidence type="ECO:0000259" key="5">
    <source>
        <dbReference type="SMART" id="SM00419"/>
    </source>
</evidence>
<keyword evidence="3" id="KW-0804">Transcription</keyword>
<evidence type="ECO:0000313" key="6">
    <source>
        <dbReference type="EMBL" id="GAA0602733.1"/>
    </source>
</evidence>
<dbReference type="InterPro" id="IPR045981">
    <property type="entry name" value="DUF5937"/>
</dbReference>
<dbReference type="InterPro" id="IPR011991">
    <property type="entry name" value="ArsR-like_HTH"/>
</dbReference>
<evidence type="ECO:0000256" key="2">
    <source>
        <dbReference type="ARBA" id="ARBA00023125"/>
    </source>
</evidence>
<dbReference type="SMART" id="SM00419">
    <property type="entry name" value="HTH_CRP"/>
    <property type="match status" value="1"/>
</dbReference>